<dbReference type="OrthoDB" id="7916800at2"/>
<dbReference type="RefSeq" id="WP_099999285.1">
    <property type="nucleotide sequence ID" value="NZ_CP017940.1"/>
</dbReference>
<comment type="caution">
    <text evidence="1">The sequence shown here is derived from an EMBL/GenBank/DDBJ whole genome shotgun (WGS) entry which is preliminary data.</text>
</comment>
<dbReference type="EMBL" id="MZMT01000003">
    <property type="protein sequence ID" value="PIO46569.1"/>
    <property type="molecule type" value="Genomic_DNA"/>
</dbReference>
<name>A0A2N9W4A1_9HYPH</name>
<evidence type="ECO:0000313" key="1">
    <source>
        <dbReference type="EMBL" id="PIO46569.1"/>
    </source>
</evidence>
<evidence type="ECO:0000313" key="2">
    <source>
        <dbReference type="Proteomes" id="UP000232163"/>
    </source>
</evidence>
<reference evidence="1 2" key="1">
    <citation type="journal article" date="2017" name="Int J Environ Stud">
        <title>Does the Miocene-Pliocene relict legume Oxytropis triphylla form nitrogen-fixing nodules with a combination of bacterial strains?</title>
        <authorList>
            <person name="Safronova V."/>
            <person name="Belimov A."/>
            <person name="Sazanova A."/>
            <person name="Kuznetsova I."/>
            <person name="Popova J."/>
            <person name="Andronov E."/>
            <person name="Verkhozina A."/>
            <person name="Tikhonovich I."/>
        </authorList>
    </citation>
    <scope>NUCLEOTIDE SEQUENCE [LARGE SCALE GENOMIC DNA]</scope>
    <source>
        <strain evidence="1 2">Tri-38</strain>
    </source>
</reference>
<dbReference type="KEGG" id="pht:BLM14_10220"/>
<proteinExistence type="predicted"/>
<dbReference type="Proteomes" id="UP000232163">
    <property type="component" value="Unassembled WGS sequence"/>
</dbReference>
<organism evidence="1 2">
    <name type="scientific">Phyllobacterium zundukense</name>
    <dbReference type="NCBI Taxonomy" id="1867719"/>
    <lineage>
        <taxon>Bacteria</taxon>
        <taxon>Pseudomonadati</taxon>
        <taxon>Pseudomonadota</taxon>
        <taxon>Alphaproteobacteria</taxon>
        <taxon>Hyphomicrobiales</taxon>
        <taxon>Phyllobacteriaceae</taxon>
        <taxon>Phyllobacterium</taxon>
    </lineage>
</organism>
<keyword evidence="2" id="KW-1185">Reference proteome</keyword>
<accession>A0A2N9W4A1</accession>
<protein>
    <submittedName>
        <fullName evidence="1">Uncharacterized protein</fullName>
    </submittedName>
</protein>
<dbReference type="AlphaFoldDB" id="A0A2N9W4A1"/>
<gene>
    <name evidence="1" type="ORF">B5P45_01860</name>
</gene>
<sequence length="66" mass="7548">MSDRQINRTENARFIQQMLGELRAMAKTNRLEMLAYLIEIAYIESSDQLRKDIGVGSGVNQRNMSA</sequence>